<dbReference type="Pfam" id="PF13411">
    <property type="entry name" value="MerR_1"/>
    <property type="match status" value="1"/>
</dbReference>
<dbReference type="InterPro" id="IPR009061">
    <property type="entry name" value="DNA-bd_dom_put_sf"/>
</dbReference>
<gene>
    <name evidence="3" type="ORF">D3P09_11095</name>
</gene>
<name>A0A3A6PKV8_9BACL</name>
<dbReference type="InterPro" id="IPR047057">
    <property type="entry name" value="MerR_fam"/>
</dbReference>
<dbReference type="PANTHER" id="PTHR30204">
    <property type="entry name" value="REDOX-CYCLING DRUG-SENSING TRANSCRIPTIONAL ACTIVATOR SOXR"/>
    <property type="match status" value="1"/>
</dbReference>
<dbReference type="GO" id="GO:0003677">
    <property type="term" value="F:DNA binding"/>
    <property type="evidence" value="ECO:0007669"/>
    <property type="project" value="UniProtKB-KW"/>
</dbReference>
<keyword evidence="4" id="KW-1185">Reference proteome</keyword>
<dbReference type="InterPro" id="IPR000551">
    <property type="entry name" value="MerR-type_HTH_dom"/>
</dbReference>
<dbReference type="AlphaFoldDB" id="A0A3A6PKV8"/>
<sequence length="321" mass="37093">MNLEADFLQERTYSIGEVAKMIGAKVRTIRYYDEIGLVRPASHTEGGHRLYTAEDIWRLELTATLRYLDFSIEEISRLLSGALSVEKALDWQIESLSIQASALGNMISILQQAKRQQGDSMRHLYDFVQAKASHVDQRKQFIADKVAASDLFEGVPAEWQSPMLHYFNKYIVGQEKTTAQQRAAWNELQEIINDPQYIKDTKNTNFAFFIQELQPRYDADTWIKKLDHIYARLSQAWEAKRSPDSPEVQSIIEESVSLYANAEQTIYNADFLKSYFEHAEQTRSPLIERVNRLCAIMSPQLNLLSEGNIVYFQNLQRKLNP</sequence>
<feature type="domain" description="HTH merR-type" evidence="2">
    <location>
        <begin position="12"/>
        <end position="81"/>
    </location>
</feature>
<evidence type="ECO:0000313" key="4">
    <source>
        <dbReference type="Proteomes" id="UP000267798"/>
    </source>
</evidence>
<comment type="caution">
    <text evidence="3">The sequence shown here is derived from an EMBL/GenBank/DDBJ whole genome shotgun (WGS) entry which is preliminary data.</text>
</comment>
<keyword evidence="1" id="KW-0238">DNA-binding</keyword>
<dbReference type="OrthoDB" id="1894615at2"/>
<evidence type="ECO:0000259" key="2">
    <source>
        <dbReference type="PROSITE" id="PS50937"/>
    </source>
</evidence>
<evidence type="ECO:0000256" key="1">
    <source>
        <dbReference type="ARBA" id="ARBA00023125"/>
    </source>
</evidence>
<dbReference type="PROSITE" id="PS50937">
    <property type="entry name" value="HTH_MERR_2"/>
    <property type="match status" value="1"/>
</dbReference>
<organism evidence="3 4">
    <name type="scientific">Paenibacillus pinisoli</name>
    <dbReference type="NCBI Taxonomy" id="1276110"/>
    <lineage>
        <taxon>Bacteria</taxon>
        <taxon>Bacillati</taxon>
        <taxon>Bacillota</taxon>
        <taxon>Bacilli</taxon>
        <taxon>Bacillales</taxon>
        <taxon>Paenibacillaceae</taxon>
        <taxon>Paenibacillus</taxon>
    </lineage>
</organism>
<protein>
    <submittedName>
        <fullName evidence="3">MerR family transcriptional regulator</fullName>
    </submittedName>
</protein>
<dbReference type="SMART" id="SM00422">
    <property type="entry name" value="HTH_MERR"/>
    <property type="match status" value="1"/>
</dbReference>
<evidence type="ECO:0000313" key="3">
    <source>
        <dbReference type="EMBL" id="RJX39928.1"/>
    </source>
</evidence>
<accession>A0A3A6PKV8</accession>
<dbReference type="Proteomes" id="UP000267798">
    <property type="component" value="Unassembled WGS sequence"/>
</dbReference>
<dbReference type="SUPFAM" id="SSF46955">
    <property type="entry name" value="Putative DNA-binding domain"/>
    <property type="match status" value="1"/>
</dbReference>
<reference evidence="3 4" key="1">
    <citation type="submission" date="2018-09" db="EMBL/GenBank/DDBJ databases">
        <title>Paenibacillus aracenensis nov. sp. isolated from a cave in southern Spain.</title>
        <authorList>
            <person name="Jurado V."/>
            <person name="Gutierrez-Patricio S."/>
            <person name="Gonzalez-Pimentel J.L."/>
            <person name="Miller A.Z."/>
            <person name="Laiz L."/>
            <person name="Saiz-Jimenez C."/>
        </authorList>
    </citation>
    <scope>NUCLEOTIDE SEQUENCE [LARGE SCALE GENOMIC DNA]</scope>
    <source>
        <strain evidence="3 4">JCM 19203</strain>
    </source>
</reference>
<proteinExistence type="predicted"/>
<dbReference type="CDD" id="cd01106">
    <property type="entry name" value="HTH_TipAL-Mta"/>
    <property type="match status" value="1"/>
</dbReference>
<dbReference type="PANTHER" id="PTHR30204:SF96">
    <property type="entry name" value="CHROMOSOME-ANCHORING PROTEIN RACA"/>
    <property type="match status" value="1"/>
</dbReference>
<dbReference type="GO" id="GO:0003700">
    <property type="term" value="F:DNA-binding transcription factor activity"/>
    <property type="evidence" value="ECO:0007669"/>
    <property type="project" value="InterPro"/>
</dbReference>
<dbReference type="Gene3D" id="1.10.1660.10">
    <property type="match status" value="1"/>
</dbReference>
<dbReference type="EMBL" id="QXQB01000002">
    <property type="protein sequence ID" value="RJX39928.1"/>
    <property type="molecule type" value="Genomic_DNA"/>
</dbReference>